<dbReference type="SUPFAM" id="SSF47336">
    <property type="entry name" value="ACP-like"/>
    <property type="match status" value="1"/>
</dbReference>
<dbReference type="Gene3D" id="1.10.1200.10">
    <property type="entry name" value="ACP-like"/>
    <property type="match status" value="1"/>
</dbReference>
<reference evidence="2 3" key="1">
    <citation type="submission" date="2023-08" db="EMBL/GenBank/DDBJ databases">
        <title>Rhodoferax potami sp. nov. and Rhodoferax mekongensis sp. nov., isolated from the Mekong River in Thailand.</title>
        <authorList>
            <person name="Kitikhun S."/>
            <person name="Charoenyingcharoen P."/>
            <person name="Siriarchawattana P."/>
            <person name="Likhitrattanapisal S."/>
            <person name="Nilsakha T."/>
            <person name="Chanpet A."/>
            <person name="Rattanawaree P."/>
            <person name="Ingsriswang S."/>
        </authorList>
    </citation>
    <scope>NUCLEOTIDE SEQUENCE [LARGE SCALE GENOMIC DNA]</scope>
    <source>
        <strain evidence="2 3">TBRC 17660</strain>
    </source>
</reference>
<sequence length="91" mass="10322">MSTNLTRDALARLICETLAKRLKKPVEDISLQTRFETLQMDSLDLAEMFFLLEDELKMTIPLDQGVQLASIQDVLELILCSMQVPPVQENA</sequence>
<feature type="domain" description="Carrier" evidence="1">
    <location>
        <begin position="4"/>
        <end position="82"/>
    </location>
</feature>
<dbReference type="InterPro" id="IPR036736">
    <property type="entry name" value="ACP-like_sf"/>
</dbReference>
<gene>
    <name evidence="2" type="ORF">RAE19_18230</name>
</gene>
<protein>
    <submittedName>
        <fullName evidence="2">Phosphopantetheine-binding protein</fullName>
    </submittedName>
</protein>
<proteinExistence type="predicted"/>
<evidence type="ECO:0000313" key="3">
    <source>
        <dbReference type="Proteomes" id="UP001321700"/>
    </source>
</evidence>
<dbReference type="Pfam" id="PF00550">
    <property type="entry name" value="PP-binding"/>
    <property type="match status" value="1"/>
</dbReference>
<dbReference type="EMBL" id="JAVBIK010000003">
    <property type="protein sequence ID" value="MDT7520607.1"/>
    <property type="molecule type" value="Genomic_DNA"/>
</dbReference>
<dbReference type="InterPro" id="IPR009081">
    <property type="entry name" value="PP-bd_ACP"/>
</dbReference>
<keyword evidence="3" id="KW-1185">Reference proteome</keyword>
<evidence type="ECO:0000259" key="1">
    <source>
        <dbReference type="PROSITE" id="PS50075"/>
    </source>
</evidence>
<dbReference type="Proteomes" id="UP001321700">
    <property type="component" value="Unassembled WGS sequence"/>
</dbReference>
<comment type="caution">
    <text evidence="2">The sequence shown here is derived from an EMBL/GenBank/DDBJ whole genome shotgun (WGS) entry which is preliminary data.</text>
</comment>
<dbReference type="PROSITE" id="PS50075">
    <property type="entry name" value="CARRIER"/>
    <property type="match status" value="1"/>
</dbReference>
<name>A0ABU3KTR8_9BURK</name>
<accession>A0ABU3KTR8</accession>
<evidence type="ECO:0000313" key="2">
    <source>
        <dbReference type="EMBL" id="MDT7520607.1"/>
    </source>
</evidence>
<dbReference type="RefSeq" id="WP_313876318.1">
    <property type="nucleotide sequence ID" value="NZ_JAVBIK010000003.1"/>
</dbReference>
<organism evidence="2 3">
    <name type="scientific">Rhodoferax potami</name>
    <dbReference type="NCBI Taxonomy" id="3068338"/>
    <lineage>
        <taxon>Bacteria</taxon>
        <taxon>Pseudomonadati</taxon>
        <taxon>Pseudomonadota</taxon>
        <taxon>Betaproteobacteria</taxon>
        <taxon>Burkholderiales</taxon>
        <taxon>Comamonadaceae</taxon>
        <taxon>Rhodoferax</taxon>
    </lineage>
</organism>